<reference evidence="2 3" key="1">
    <citation type="journal article" date="2012" name="Proc. Natl. Acad. Sci. U.S.A.">
        <title>Antigenic diversity is generated by distinct evolutionary mechanisms in African trypanosome species.</title>
        <authorList>
            <person name="Jackson A.P."/>
            <person name="Berry A."/>
            <person name="Aslett M."/>
            <person name="Allison H.C."/>
            <person name="Burton P."/>
            <person name="Vavrova-Anderson J."/>
            <person name="Brown R."/>
            <person name="Browne H."/>
            <person name="Corton N."/>
            <person name="Hauser H."/>
            <person name="Gamble J."/>
            <person name="Gilderthorp R."/>
            <person name="Marcello L."/>
            <person name="McQuillan J."/>
            <person name="Otto T.D."/>
            <person name="Quail M.A."/>
            <person name="Sanders M.J."/>
            <person name="van Tonder A."/>
            <person name="Ginger M.L."/>
            <person name="Field M.C."/>
            <person name="Barry J.D."/>
            <person name="Hertz-Fowler C."/>
            <person name="Berriman M."/>
        </authorList>
    </citation>
    <scope>NUCLEOTIDE SEQUENCE</scope>
    <source>
        <strain evidence="2 3">Y486</strain>
    </source>
</reference>
<dbReference type="EMBL" id="CAEX01007377">
    <property type="protein sequence ID" value="CCD21280.1"/>
    <property type="molecule type" value="Genomic_DNA"/>
</dbReference>
<evidence type="ECO:0000256" key="1">
    <source>
        <dbReference type="SAM" id="MobiDB-lite"/>
    </source>
</evidence>
<dbReference type="Proteomes" id="UP000009027">
    <property type="component" value="Unassembled WGS sequence"/>
</dbReference>
<protein>
    <submittedName>
        <fullName evidence="2">Uncharacterized protein</fullName>
    </submittedName>
</protein>
<name>F9WUN1_TRYVY</name>
<proteinExistence type="predicted"/>
<dbReference type="AlphaFoldDB" id="F9WUN1"/>
<feature type="compositionally biased region" description="Basic and acidic residues" evidence="1">
    <location>
        <begin position="234"/>
        <end position="254"/>
    </location>
</feature>
<feature type="compositionally biased region" description="Basic residues" evidence="1">
    <location>
        <begin position="175"/>
        <end position="196"/>
    </location>
</feature>
<sequence length="295" mass="32577">MCGVGRKWTERRVRVCRATSFFCASSARRGEQFQRLAALPQCAVAGSEIRPQDGVQGDSAAQSAEKSARTNGDRSTSRGGNAWSRMSEAPPAPTGALPGEPKKRPANSQRGNTRNAHANTDTCELLRPPKTGKGELTATAKAHTDGVRRRTSKGRSRATEPGRGRASQTWLDRRQQRRKTAPHAHRAKAHQQRHRQVRTDEARRISGGRTRKTRRREQAKSTAAAANRGQANESSHRGREIYESKNNREAPRRATRERHTRPSDSTAVDISYGIGLHLARQQKETGQKRGDGDTA</sequence>
<feature type="compositionally biased region" description="Basic and acidic residues" evidence="1">
    <location>
        <begin position="281"/>
        <end position="295"/>
    </location>
</feature>
<gene>
    <name evidence="2" type="ORF">TvY486_0041890</name>
</gene>
<dbReference type="VEuPathDB" id="TriTrypDB:TvY486_0041890"/>
<keyword evidence="3" id="KW-1185">Reference proteome</keyword>
<accession>F9WUN1</accession>
<feature type="compositionally biased region" description="Polar residues" evidence="1">
    <location>
        <begin position="106"/>
        <end position="122"/>
    </location>
</feature>
<feature type="compositionally biased region" description="Basic and acidic residues" evidence="1">
    <location>
        <begin position="66"/>
        <end position="76"/>
    </location>
</feature>
<feature type="region of interest" description="Disordered" evidence="1">
    <location>
        <begin position="48"/>
        <end position="295"/>
    </location>
</feature>
<organism evidence="2 3">
    <name type="scientific">Trypanosoma vivax (strain Y486)</name>
    <dbReference type="NCBI Taxonomy" id="1055687"/>
    <lineage>
        <taxon>Eukaryota</taxon>
        <taxon>Discoba</taxon>
        <taxon>Euglenozoa</taxon>
        <taxon>Kinetoplastea</taxon>
        <taxon>Metakinetoplastina</taxon>
        <taxon>Trypanosomatida</taxon>
        <taxon>Trypanosomatidae</taxon>
        <taxon>Trypanosoma</taxon>
        <taxon>Duttonella</taxon>
    </lineage>
</organism>
<evidence type="ECO:0000313" key="3">
    <source>
        <dbReference type="Proteomes" id="UP000009027"/>
    </source>
</evidence>
<evidence type="ECO:0000313" key="2">
    <source>
        <dbReference type="EMBL" id="CCD21280.1"/>
    </source>
</evidence>